<organism evidence="2 3">
    <name type="scientific">Hyphobacterium vulgare</name>
    <dbReference type="NCBI Taxonomy" id="1736751"/>
    <lineage>
        <taxon>Bacteria</taxon>
        <taxon>Pseudomonadati</taxon>
        <taxon>Pseudomonadota</taxon>
        <taxon>Alphaproteobacteria</taxon>
        <taxon>Maricaulales</taxon>
        <taxon>Maricaulaceae</taxon>
        <taxon>Hyphobacterium</taxon>
    </lineage>
</organism>
<dbReference type="InterPro" id="IPR011055">
    <property type="entry name" value="Dup_hybrid_motif"/>
</dbReference>
<evidence type="ECO:0000313" key="3">
    <source>
        <dbReference type="Proteomes" id="UP001595379"/>
    </source>
</evidence>
<dbReference type="SUPFAM" id="SSF51261">
    <property type="entry name" value="Duplicated hybrid motif"/>
    <property type="match status" value="1"/>
</dbReference>
<dbReference type="RefSeq" id="WP_343162930.1">
    <property type="nucleotide sequence ID" value="NZ_JBHRSV010000028.1"/>
</dbReference>
<dbReference type="EC" id="3.4.-.-" evidence="2"/>
<dbReference type="InterPro" id="IPR016047">
    <property type="entry name" value="M23ase_b-sheet_dom"/>
</dbReference>
<feature type="domain" description="M23ase beta-sheet core" evidence="1">
    <location>
        <begin position="177"/>
        <end position="266"/>
    </location>
</feature>
<comment type="caution">
    <text evidence="2">The sequence shown here is derived from an EMBL/GenBank/DDBJ whole genome shotgun (WGS) entry which is preliminary data.</text>
</comment>
<name>A0ABV7A002_9PROT</name>
<protein>
    <submittedName>
        <fullName evidence="2">M23 family metallopeptidase</fullName>
        <ecNumber evidence="2">3.4.-.-</ecNumber>
    </submittedName>
</protein>
<sequence>MSRIAELSSAAVIAAAGVAAMIWWPDPDGPWPPVLEIAEVPETSVPVEPAQTTMAEQAAPVEPSDRLPENVPVPTSHYFLVPDVMDASGSDTDFSGPGTLADGSGAGIWNTANFAPGMRFPVETAQAFANSQAWSAGGFYGPGGNQCAPENYTYPWRDTFCEDGGPGAPICPAGGSHMGQDLRPPTCQGNTYWAVAAADGVVTSIGAYSVRLMSEGGLRFTYLHLDPASMTVETGDTVSRGQRLGRISNAYGGTPATIHLHFEIRAAFLAGEAGLVTVPVPPYATLVDAYARLASGEDGEEGA</sequence>
<dbReference type="Gene3D" id="2.70.70.10">
    <property type="entry name" value="Glucose Permease (Domain IIA)"/>
    <property type="match status" value="1"/>
</dbReference>
<reference evidence="3" key="1">
    <citation type="journal article" date="2019" name="Int. J. Syst. Evol. Microbiol.">
        <title>The Global Catalogue of Microorganisms (GCM) 10K type strain sequencing project: providing services to taxonomists for standard genome sequencing and annotation.</title>
        <authorList>
            <consortium name="The Broad Institute Genomics Platform"/>
            <consortium name="The Broad Institute Genome Sequencing Center for Infectious Disease"/>
            <person name="Wu L."/>
            <person name="Ma J."/>
        </authorList>
    </citation>
    <scope>NUCLEOTIDE SEQUENCE [LARGE SCALE GENOMIC DNA]</scope>
    <source>
        <strain evidence="3">KCTC 52487</strain>
    </source>
</reference>
<evidence type="ECO:0000259" key="1">
    <source>
        <dbReference type="Pfam" id="PF01551"/>
    </source>
</evidence>
<evidence type="ECO:0000313" key="2">
    <source>
        <dbReference type="EMBL" id="MFC2926943.1"/>
    </source>
</evidence>
<dbReference type="Proteomes" id="UP001595379">
    <property type="component" value="Unassembled WGS sequence"/>
</dbReference>
<accession>A0ABV7A002</accession>
<keyword evidence="3" id="KW-1185">Reference proteome</keyword>
<dbReference type="GO" id="GO:0016787">
    <property type="term" value="F:hydrolase activity"/>
    <property type="evidence" value="ECO:0007669"/>
    <property type="project" value="UniProtKB-KW"/>
</dbReference>
<proteinExistence type="predicted"/>
<keyword evidence="2" id="KW-0378">Hydrolase</keyword>
<dbReference type="PANTHER" id="PTHR21666:SF270">
    <property type="entry name" value="MUREIN HYDROLASE ACTIVATOR ENVC"/>
    <property type="match status" value="1"/>
</dbReference>
<gene>
    <name evidence="2" type="ORF">ACFOOR_12565</name>
</gene>
<dbReference type="Pfam" id="PF01551">
    <property type="entry name" value="Peptidase_M23"/>
    <property type="match status" value="1"/>
</dbReference>
<dbReference type="PANTHER" id="PTHR21666">
    <property type="entry name" value="PEPTIDASE-RELATED"/>
    <property type="match status" value="1"/>
</dbReference>
<dbReference type="InterPro" id="IPR050570">
    <property type="entry name" value="Cell_wall_metabolism_enzyme"/>
</dbReference>
<dbReference type="EMBL" id="JBHRSV010000028">
    <property type="protein sequence ID" value="MFC2926943.1"/>
    <property type="molecule type" value="Genomic_DNA"/>
</dbReference>
<dbReference type="CDD" id="cd12797">
    <property type="entry name" value="M23_peptidase"/>
    <property type="match status" value="1"/>
</dbReference>